<keyword evidence="2" id="KW-1185">Reference proteome</keyword>
<accession>A0A1T5B0H9</accession>
<dbReference type="STRING" id="572036.SAMN05661099_1168"/>
<dbReference type="InterPro" id="IPR036890">
    <property type="entry name" value="HATPase_C_sf"/>
</dbReference>
<evidence type="ECO:0000313" key="1">
    <source>
        <dbReference type="EMBL" id="SKB40557.1"/>
    </source>
</evidence>
<dbReference type="Proteomes" id="UP000189981">
    <property type="component" value="Unassembled WGS sequence"/>
</dbReference>
<organism evidence="1 2">
    <name type="scientific">Daejeonella lutea</name>
    <dbReference type="NCBI Taxonomy" id="572036"/>
    <lineage>
        <taxon>Bacteria</taxon>
        <taxon>Pseudomonadati</taxon>
        <taxon>Bacteroidota</taxon>
        <taxon>Sphingobacteriia</taxon>
        <taxon>Sphingobacteriales</taxon>
        <taxon>Sphingobacteriaceae</taxon>
        <taxon>Daejeonella</taxon>
    </lineage>
</organism>
<dbReference type="EMBL" id="FUYR01000001">
    <property type="protein sequence ID" value="SKB40557.1"/>
    <property type="molecule type" value="Genomic_DNA"/>
</dbReference>
<dbReference type="GO" id="GO:0016301">
    <property type="term" value="F:kinase activity"/>
    <property type="evidence" value="ECO:0007669"/>
    <property type="project" value="UniProtKB-KW"/>
</dbReference>
<reference evidence="2" key="1">
    <citation type="submission" date="2017-02" db="EMBL/GenBank/DDBJ databases">
        <authorList>
            <person name="Varghese N."/>
            <person name="Submissions S."/>
        </authorList>
    </citation>
    <scope>NUCLEOTIDE SEQUENCE [LARGE SCALE GENOMIC DNA]</scope>
    <source>
        <strain evidence="2">DSM 22385</strain>
    </source>
</reference>
<proteinExistence type="predicted"/>
<dbReference type="Gene3D" id="3.30.565.10">
    <property type="entry name" value="Histidine kinase-like ATPase, C-terminal domain"/>
    <property type="match status" value="1"/>
</dbReference>
<dbReference type="AlphaFoldDB" id="A0A1T5B0H9"/>
<keyword evidence="1" id="KW-0418">Kinase</keyword>
<dbReference type="OrthoDB" id="9816482at2"/>
<gene>
    <name evidence="1" type="ORF">SAMN05661099_1168</name>
</gene>
<sequence>MLDENNDIWPKSITVDKNIVSVLSQSTYQNFPRALKELITNSYDADAKSVTIDIDLDTETVVIEDTGRGMSDKDFEFYLRIAGKTRRKEDNLTPLGRPIIGQFGVGFLSVFPFFRNYSIESKRAGTSTKLHATIPLFKYFSDQSKFVDVSSILINGGRVQDFSQSTRSFTKITLTGFNDLTKSFFYPRKQKTNRVDNSSVDNFDAIRKLQWILSDDLPIKFEDDRFNTMFDLHSNIPFEVHVNGEQLFRKVYGNEILETHKEPYNQIGKIKFKYAILTSRKSVKPYEARYLKVRNLNVGVGDKRENFSSSHGATRSRFHWLTGEVHIIEGMNELIKVSRDDFNFSTDYEELKDFLSRRLNYFSNRLEDEADIIREIKQTGKEFRVNNLSLLNPVNIQKKLQKLEEEGFDLKTESDNSKGVVINEENKEVIVSENLSSLEKHIIIKNKKYLVKSEHWDFKTSLFPACKLQDDTIIINSSYPLFTSKKFTDVFVKMHLMLLFNHRENKITEDVYLLLINEILEYYSDYK</sequence>
<evidence type="ECO:0000313" key="2">
    <source>
        <dbReference type="Proteomes" id="UP000189981"/>
    </source>
</evidence>
<dbReference type="SUPFAM" id="SSF55874">
    <property type="entry name" value="ATPase domain of HSP90 chaperone/DNA topoisomerase II/histidine kinase"/>
    <property type="match status" value="1"/>
</dbReference>
<dbReference type="Pfam" id="PF13589">
    <property type="entry name" value="HATPase_c_3"/>
    <property type="match status" value="1"/>
</dbReference>
<protein>
    <submittedName>
        <fullName evidence="1">Histidine kinase-, DNA gyrase B-, and HSP90-like ATPase</fullName>
    </submittedName>
</protein>
<keyword evidence="1" id="KW-0808">Transferase</keyword>
<name>A0A1T5B0H9_9SPHI</name>